<reference evidence="2" key="1">
    <citation type="submission" date="2021-05" db="EMBL/GenBank/DDBJ databases">
        <title>Pangenome of Leuconostoc gelidum warrants species status for Leuconostoc gelidum subsp. gasicomitatum.</title>
        <authorList>
            <person name="Johansson P."/>
            <person name="Sade E."/>
            <person name="Hultman J."/>
            <person name="Auvinen P."/>
            <person name="Bjorkroth J."/>
        </authorList>
    </citation>
    <scope>NUCLEOTIDE SEQUENCE</scope>
    <source>
        <strain evidence="2">A.21.4</strain>
    </source>
</reference>
<keyword evidence="1" id="KW-0812">Transmembrane</keyword>
<protein>
    <submittedName>
        <fullName evidence="2">Uncharacterized protein</fullName>
    </submittedName>
</protein>
<feature type="transmembrane region" description="Helical" evidence="1">
    <location>
        <begin position="45"/>
        <end position="78"/>
    </location>
</feature>
<dbReference type="Proteomes" id="UP000752647">
    <property type="component" value="Unassembled WGS sequence"/>
</dbReference>
<dbReference type="EMBL" id="JAHBFI010000008">
    <property type="protein sequence ID" value="MBZ5962289.1"/>
    <property type="molecule type" value="Genomic_DNA"/>
</dbReference>
<accession>A0A9Q3SYC2</accession>
<sequence length="164" mass="19203">MARKLYFWIYFSIVFIVIRFVPTYLPLITNHQQAGLVFDFTAKPFYLLMVSILNLLFDYVSLIMPVMELLSIQIFLLVRKPSLRSQFKGYVPIILHYFVPYVLVKAFVLSTERSMSVLVWIGISIVTWVILLVFLINQRYSYAKVATIILTTLIFSRILATIMF</sequence>
<dbReference type="AlphaFoldDB" id="A0A9Q3SYC2"/>
<feature type="transmembrane region" description="Helical" evidence="1">
    <location>
        <begin position="7"/>
        <end position="25"/>
    </location>
</feature>
<organism evidence="2 3">
    <name type="scientific">Leuconostoc gasicomitatum</name>
    <dbReference type="NCBI Taxonomy" id="115778"/>
    <lineage>
        <taxon>Bacteria</taxon>
        <taxon>Bacillati</taxon>
        <taxon>Bacillota</taxon>
        <taxon>Bacilli</taxon>
        <taxon>Lactobacillales</taxon>
        <taxon>Lactobacillaceae</taxon>
        <taxon>Leuconostoc</taxon>
        <taxon>Leuconostoc gelidum group</taxon>
    </lineage>
</organism>
<evidence type="ECO:0000256" key="1">
    <source>
        <dbReference type="SAM" id="Phobius"/>
    </source>
</evidence>
<evidence type="ECO:0000313" key="2">
    <source>
        <dbReference type="EMBL" id="MBZ5962289.1"/>
    </source>
</evidence>
<feature type="transmembrane region" description="Helical" evidence="1">
    <location>
        <begin position="142"/>
        <end position="163"/>
    </location>
</feature>
<dbReference type="GeneID" id="34300803"/>
<evidence type="ECO:0000313" key="3">
    <source>
        <dbReference type="Proteomes" id="UP000752647"/>
    </source>
</evidence>
<feature type="transmembrane region" description="Helical" evidence="1">
    <location>
        <begin position="90"/>
        <end position="109"/>
    </location>
</feature>
<comment type="caution">
    <text evidence="2">The sequence shown here is derived from an EMBL/GenBank/DDBJ whole genome shotgun (WGS) entry which is preliminary data.</text>
</comment>
<name>A0A9Q3SYC2_9LACO</name>
<proteinExistence type="predicted"/>
<keyword evidence="1" id="KW-0472">Membrane</keyword>
<keyword evidence="1" id="KW-1133">Transmembrane helix</keyword>
<feature type="transmembrane region" description="Helical" evidence="1">
    <location>
        <begin position="115"/>
        <end position="135"/>
    </location>
</feature>
<gene>
    <name evidence="2" type="ORF">KIJ12_03815</name>
</gene>
<dbReference type="RefSeq" id="WP_041771631.1">
    <property type="nucleotide sequence ID" value="NZ_BPKT01000010.1"/>
</dbReference>